<dbReference type="InterPro" id="IPR010998">
    <property type="entry name" value="Integrase_recombinase_N"/>
</dbReference>
<dbReference type="GO" id="GO:0003677">
    <property type="term" value="F:DNA binding"/>
    <property type="evidence" value="ECO:0007669"/>
    <property type="project" value="UniProtKB-UniRule"/>
</dbReference>
<name>A0A1F7RSD8_9BACT</name>
<dbReference type="InterPro" id="IPR002104">
    <property type="entry name" value="Integrase_catalytic"/>
</dbReference>
<dbReference type="SUPFAM" id="SSF56349">
    <property type="entry name" value="DNA breaking-rejoining enzymes"/>
    <property type="match status" value="1"/>
</dbReference>
<dbReference type="Pfam" id="PF00589">
    <property type="entry name" value="Phage_integrase"/>
    <property type="match status" value="1"/>
</dbReference>
<proteinExistence type="inferred from homology"/>
<dbReference type="InterPro" id="IPR013762">
    <property type="entry name" value="Integrase-like_cat_sf"/>
</dbReference>
<accession>A0A1F7RSD8</accession>
<dbReference type="Gene3D" id="1.10.443.10">
    <property type="entry name" value="Intergrase catalytic core"/>
    <property type="match status" value="1"/>
</dbReference>
<evidence type="ECO:0000313" key="7">
    <source>
        <dbReference type="EMBL" id="OGL44472.1"/>
    </source>
</evidence>
<sequence length="268" mass="30695">LKDITPWHIEKYKSKRTKDGMKPATVNRELSCLKHIYTKAIEWGKAKENPVKKVKFFKENNERVRFLDKNSGEMEALLRACRESTSPYLYNIVLLALNTGMRRGEIFGLKFADIDLERRIITIRETKNGETRRIPFNDEAKKVIEAIPKTESPYLFPSKNGGRLDNIQNAFETARDKAGLKDFRLHDCRHTFASYLVMGGVDLFTVKELLGHKDIEMTLRYSHLAPEHRKTAVSKIGEIVKEALENSNCSQESVKEASKKILSIGASH</sequence>
<organism evidence="7 8">
    <name type="scientific">Candidatus Schekmanbacteria bacterium RBG_16_38_11</name>
    <dbReference type="NCBI Taxonomy" id="1817880"/>
    <lineage>
        <taxon>Bacteria</taxon>
        <taxon>Candidatus Schekmaniibacteriota</taxon>
    </lineage>
</organism>
<dbReference type="InterPro" id="IPR057084">
    <property type="entry name" value="Int_N"/>
</dbReference>
<dbReference type="GO" id="GO:0015074">
    <property type="term" value="P:DNA integration"/>
    <property type="evidence" value="ECO:0007669"/>
    <property type="project" value="InterPro"/>
</dbReference>
<gene>
    <name evidence="7" type="ORF">A2149_03875</name>
</gene>
<dbReference type="PROSITE" id="PS51900">
    <property type="entry name" value="CB"/>
    <property type="match status" value="1"/>
</dbReference>
<evidence type="ECO:0000259" key="5">
    <source>
        <dbReference type="PROSITE" id="PS51898"/>
    </source>
</evidence>
<keyword evidence="3" id="KW-0233">DNA recombination</keyword>
<evidence type="ECO:0000256" key="2">
    <source>
        <dbReference type="ARBA" id="ARBA00023125"/>
    </source>
</evidence>
<dbReference type="PROSITE" id="PS51898">
    <property type="entry name" value="TYR_RECOMBINASE"/>
    <property type="match status" value="1"/>
</dbReference>
<reference evidence="7 8" key="1">
    <citation type="journal article" date="2016" name="Nat. Commun.">
        <title>Thousands of microbial genomes shed light on interconnected biogeochemical processes in an aquifer system.</title>
        <authorList>
            <person name="Anantharaman K."/>
            <person name="Brown C.T."/>
            <person name="Hug L.A."/>
            <person name="Sharon I."/>
            <person name="Castelle C.J."/>
            <person name="Probst A.J."/>
            <person name="Thomas B.C."/>
            <person name="Singh A."/>
            <person name="Wilkins M.J."/>
            <person name="Karaoz U."/>
            <person name="Brodie E.L."/>
            <person name="Williams K.H."/>
            <person name="Hubbard S.S."/>
            <person name="Banfield J.F."/>
        </authorList>
    </citation>
    <scope>NUCLEOTIDE SEQUENCE [LARGE SCALE GENOMIC DNA]</scope>
</reference>
<dbReference type="InterPro" id="IPR050090">
    <property type="entry name" value="Tyrosine_recombinase_XerCD"/>
</dbReference>
<dbReference type="Gene3D" id="1.10.150.130">
    <property type="match status" value="1"/>
</dbReference>
<feature type="domain" description="Tyr recombinase" evidence="5">
    <location>
        <begin position="62"/>
        <end position="234"/>
    </location>
</feature>
<keyword evidence="2 4" id="KW-0238">DNA-binding</keyword>
<evidence type="ECO:0000259" key="6">
    <source>
        <dbReference type="PROSITE" id="PS51900"/>
    </source>
</evidence>
<dbReference type="CDD" id="cd00796">
    <property type="entry name" value="INT_Rci_Hp1_C"/>
    <property type="match status" value="1"/>
</dbReference>
<protein>
    <recommendedName>
        <fullName evidence="9">Integrase</fullName>
    </recommendedName>
</protein>
<dbReference type="Proteomes" id="UP000178435">
    <property type="component" value="Unassembled WGS sequence"/>
</dbReference>
<dbReference type="PANTHER" id="PTHR30349">
    <property type="entry name" value="PHAGE INTEGRASE-RELATED"/>
    <property type="match status" value="1"/>
</dbReference>
<feature type="non-terminal residue" evidence="7">
    <location>
        <position position="1"/>
    </location>
</feature>
<dbReference type="InterPro" id="IPR011010">
    <property type="entry name" value="DNA_brk_join_enz"/>
</dbReference>
<evidence type="ECO:0000313" key="8">
    <source>
        <dbReference type="Proteomes" id="UP000178435"/>
    </source>
</evidence>
<dbReference type="Pfam" id="PF24624">
    <property type="entry name" value="Int_N"/>
    <property type="match status" value="1"/>
</dbReference>
<comment type="similarity">
    <text evidence="1">Belongs to the 'phage' integrase family.</text>
</comment>
<dbReference type="GO" id="GO:0006310">
    <property type="term" value="P:DNA recombination"/>
    <property type="evidence" value="ECO:0007669"/>
    <property type="project" value="UniProtKB-KW"/>
</dbReference>
<evidence type="ECO:0000256" key="3">
    <source>
        <dbReference type="ARBA" id="ARBA00023172"/>
    </source>
</evidence>
<dbReference type="AlphaFoldDB" id="A0A1F7RSD8"/>
<evidence type="ECO:0000256" key="4">
    <source>
        <dbReference type="PROSITE-ProRule" id="PRU01248"/>
    </source>
</evidence>
<evidence type="ECO:0000256" key="1">
    <source>
        <dbReference type="ARBA" id="ARBA00008857"/>
    </source>
</evidence>
<comment type="caution">
    <text evidence="7">The sequence shown here is derived from an EMBL/GenBank/DDBJ whole genome shotgun (WGS) entry which is preliminary data.</text>
</comment>
<dbReference type="InterPro" id="IPR044068">
    <property type="entry name" value="CB"/>
</dbReference>
<evidence type="ECO:0008006" key="9">
    <source>
        <dbReference type="Google" id="ProtNLM"/>
    </source>
</evidence>
<feature type="domain" description="Core-binding (CB)" evidence="6">
    <location>
        <begin position="1"/>
        <end position="41"/>
    </location>
</feature>
<dbReference type="EMBL" id="MGDF01000142">
    <property type="protein sequence ID" value="OGL44472.1"/>
    <property type="molecule type" value="Genomic_DNA"/>
</dbReference>
<dbReference type="PANTHER" id="PTHR30349:SF64">
    <property type="entry name" value="PROPHAGE INTEGRASE INTD-RELATED"/>
    <property type="match status" value="1"/>
</dbReference>